<evidence type="ECO:0000256" key="3">
    <source>
        <dbReference type="ARBA" id="ARBA00023274"/>
    </source>
</evidence>
<accession>A0A9X9M4E0</accession>
<protein>
    <recommendedName>
        <fullName evidence="5">Large ribosomal subunit protein uL15</fullName>
    </recommendedName>
    <alternativeName>
        <fullName evidence="6">60S ribosomal protein L27a</fullName>
    </alternativeName>
</protein>
<dbReference type="PANTHER" id="PTHR11721:SF3">
    <property type="entry name" value="LARGE RIBOSOMAL SUBUNIT PROTEIN UL15"/>
    <property type="match status" value="1"/>
</dbReference>
<dbReference type="InterPro" id="IPR036227">
    <property type="entry name" value="Ribosomal_uL15/eL18_sf"/>
</dbReference>
<evidence type="ECO:0000313" key="9">
    <source>
        <dbReference type="Proteomes" id="UP000269945"/>
    </source>
</evidence>
<dbReference type="PANTHER" id="PTHR11721">
    <property type="entry name" value="60S RIBOSOMAL PROTEIN L27A"/>
    <property type="match status" value="1"/>
</dbReference>
<organism evidence="8 9">
    <name type="scientific">Gulo gulo</name>
    <name type="common">Wolverine</name>
    <name type="synonym">Gluton</name>
    <dbReference type="NCBI Taxonomy" id="48420"/>
    <lineage>
        <taxon>Eukaryota</taxon>
        <taxon>Metazoa</taxon>
        <taxon>Chordata</taxon>
        <taxon>Craniata</taxon>
        <taxon>Vertebrata</taxon>
        <taxon>Euteleostomi</taxon>
        <taxon>Mammalia</taxon>
        <taxon>Eutheria</taxon>
        <taxon>Laurasiatheria</taxon>
        <taxon>Carnivora</taxon>
        <taxon>Caniformia</taxon>
        <taxon>Musteloidea</taxon>
        <taxon>Mustelidae</taxon>
        <taxon>Guloninae</taxon>
        <taxon>Gulo</taxon>
    </lineage>
</organism>
<dbReference type="GO" id="GO:0003735">
    <property type="term" value="F:structural constituent of ribosome"/>
    <property type="evidence" value="ECO:0007669"/>
    <property type="project" value="TreeGrafter"/>
</dbReference>
<keyword evidence="2" id="KW-0689">Ribosomal protein</keyword>
<proteinExistence type="inferred from homology"/>
<feature type="region of interest" description="Disordered" evidence="7">
    <location>
        <begin position="1"/>
        <end position="41"/>
    </location>
</feature>
<feature type="non-terminal residue" evidence="8">
    <location>
        <position position="1"/>
    </location>
</feature>
<evidence type="ECO:0000256" key="4">
    <source>
        <dbReference type="ARBA" id="ARBA00023278"/>
    </source>
</evidence>
<sequence>VPSRPRKTWKVGTHGSHGHSPIYRHRKLPGGLGDSGRTGHHRVNLDRYHPAYFGKADMRHYHLKRNQSFCPADKLWTLVSEQTQGDATKSKAGTVPITDVV</sequence>
<dbReference type="AlphaFoldDB" id="A0A9X9M4E0"/>
<evidence type="ECO:0000256" key="6">
    <source>
        <dbReference type="ARBA" id="ARBA00035527"/>
    </source>
</evidence>
<name>A0A9X9M4E0_GULGU</name>
<dbReference type="GO" id="GO:0022625">
    <property type="term" value="C:cytosolic large ribosomal subunit"/>
    <property type="evidence" value="ECO:0007669"/>
    <property type="project" value="TreeGrafter"/>
</dbReference>
<keyword evidence="4" id="KW-0379">Hydroxylation</keyword>
<dbReference type="EMBL" id="CYRY02042564">
    <property type="protein sequence ID" value="VCX34561.1"/>
    <property type="molecule type" value="Genomic_DNA"/>
</dbReference>
<dbReference type="SUPFAM" id="SSF52080">
    <property type="entry name" value="Ribosomal proteins L15p and L18e"/>
    <property type="match status" value="1"/>
</dbReference>
<comment type="similarity">
    <text evidence="1">Belongs to the universal ribosomal protein uL15 family.</text>
</comment>
<gene>
    <name evidence="8" type="ORF">BN2614_LOCUS1</name>
</gene>
<dbReference type="Proteomes" id="UP000269945">
    <property type="component" value="Unassembled WGS sequence"/>
</dbReference>
<evidence type="ECO:0000313" key="8">
    <source>
        <dbReference type="EMBL" id="VCX34561.1"/>
    </source>
</evidence>
<evidence type="ECO:0000256" key="7">
    <source>
        <dbReference type="SAM" id="MobiDB-lite"/>
    </source>
</evidence>
<evidence type="ECO:0000256" key="1">
    <source>
        <dbReference type="ARBA" id="ARBA00007320"/>
    </source>
</evidence>
<keyword evidence="3" id="KW-0687">Ribonucleoprotein</keyword>
<reference evidence="8 9" key="1">
    <citation type="submission" date="2018-10" db="EMBL/GenBank/DDBJ databases">
        <authorList>
            <person name="Ekblom R."/>
            <person name="Jareborg N."/>
        </authorList>
    </citation>
    <scope>NUCLEOTIDE SEQUENCE [LARGE SCALE GENOMIC DNA]</scope>
    <source>
        <tissue evidence="8">Muscle</tissue>
    </source>
</reference>
<evidence type="ECO:0000256" key="5">
    <source>
        <dbReference type="ARBA" id="ARBA00035200"/>
    </source>
</evidence>
<comment type="caution">
    <text evidence="8">The sequence shown here is derived from an EMBL/GenBank/DDBJ whole genome shotgun (WGS) entry which is preliminary data.</text>
</comment>
<keyword evidence="9" id="KW-1185">Reference proteome</keyword>
<evidence type="ECO:0000256" key="2">
    <source>
        <dbReference type="ARBA" id="ARBA00022980"/>
    </source>
</evidence>
<dbReference type="Gene3D" id="3.100.10.10">
    <property type="match status" value="1"/>
</dbReference>